<organism evidence="1 2">
    <name type="scientific">Heterorhabditis bacteriophora</name>
    <name type="common">Entomopathogenic nematode worm</name>
    <dbReference type="NCBI Taxonomy" id="37862"/>
    <lineage>
        <taxon>Eukaryota</taxon>
        <taxon>Metazoa</taxon>
        <taxon>Ecdysozoa</taxon>
        <taxon>Nematoda</taxon>
        <taxon>Chromadorea</taxon>
        <taxon>Rhabditida</taxon>
        <taxon>Rhabditina</taxon>
        <taxon>Rhabditomorpha</taxon>
        <taxon>Strongyloidea</taxon>
        <taxon>Heterorhabditidae</taxon>
        <taxon>Heterorhabditis</taxon>
    </lineage>
</organism>
<reference evidence="2" key="1">
    <citation type="submission" date="2016-11" db="UniProtKB">
        <authorList>
            <consortium name="WormBaseParasite"/>
        </authorList>
    </citation>
    <scope>IDENTIFICATION</scope>
</reference>
<dbReference type="Proteomes" id="UP000095283">
    <property type="component" value="Unplaced"/>
</dbReference>
<sequence length="63" mass="7091">MEVLINKPIQQLRTITSDLGGIICLADLMKANSLQPWNGGDYVLRQWEDTNSYTQVVEGIRAI</sequence>
<proteinExistence type="predicted"/>
<dbReference type="WBParaSite" id="Hba_18917">
    <property type="protein sequence ID" value="Hba_18917"/>
    <property type="gene ID" value="Hba_18917"/>
</dbReference>
<evidence type="ECO:0000313" key="2">
    <source>
        <dbReference type="WBParaSite" id="Hba_18917"/>
    </source>
</evidence>
<keyword evidence="1" id="KW-1185">Reference proteome</keyword>
<accession>A0A1I7XMA6</accession>
<name>A0A1I7XMA6_HETBA</name>
<dbReference type="AlphaFoldDB" id="A0A1I7XMA6"/>
<evidence type="ECO:0000313" key="1">
    <source>
        <dbReference type="Proteomes" id="UP000095283"/>
    </source>
</evidence>
<protein>
    <submittedName>
        <fullName evidence="2">START domain-containing protein</fullName>
    </submittedName>
</protein>